<evidence type="ECO:0000256" key="6">
    <source>
        <dbReference type="ARBA" id="ARBA00022989"/>
    </source>
</evidence>
<feature type="transmembrane region" description="Helical" evidence="9">
    <location>
        <begin position="31"/>
        <end position="50"/>
    </location>
</feature>
<reference evidence="10 11" key="1">
    <citation type="submission" date="2020-08" db="EMBL/GenBank/DDBJ databases">
        <title>Sequencing the genomes of 1000 actinobacteria strains.</title>
        <authorList>
            <person name="Klenk H.-P."/>
        </authorList>
    </citation>
    <scope>NUCLEOTIDE SEQUENCE [LARGE SCALE GENOMIC DNA]</scope>
    <source>
        <strain evidence="10 11">DSM 45258</strain>
    </source>
</reference>
<evidence type="ECO:0000256" key="3">
    <source>
        <dbReference type="ARBA" id="ARBA00022448"/>
    </source>
</evidence>
<comment type="similarity">
    <text evidence="2">Belongs to the binding-protein-dependent transport system permease family. FecCD subfamily.</text>
</comment>
<dbReference type="PANTHER" id="PTHR30472">
    <property type="entry name" value="FERRIC ENTEROBACTIN TRANSPORT SYSTEM PERMEASE PROTEIN"/>
    <property type="match status" value="1"/>
</dbReference>
<dbReference type="InterPro" id="IPR000522">
    <property type="entry name" value="ABC_transptr_permease_BtuC"/>
</dbReference>
<keyword evidence="6 9" id="KW-1133">Transmembrane helix</keyword>
<evidence type="ECO:0000313" key="10">
    <source>
        <dbReference type="EMBL" id="MBB3039455.1"/>
    </source>
</evidence>
<evidence type="ECO:0000256" key="9">
    <source>
        <dbReference type="SAM" id="Phobius"/>
    </source>
</evidence>
<dbReference type="InterPro" id="IPR037294">
    <property type="entry name" value="ABC_BtuC-like"/>
</dbReference>
<feature type="transmembrane region" description="Helical" evidence="9">
    <location>
        <begin position="171"/>
        <end position="192"/>
    </location>
</feature>
<sequence>MVGVAHSPQRTTRDAAAPATGLARRGVTRGAGLLFAALLLVTTCAASILVGNHPLSLDQAVQAFTDYQGADTDLVVHHIRLPRTLAGLFAGIALGLAGAVMQGLTRNPLAGPGILGINAGAAFAVVIAMSALGVTALSGYIWFAFIGAAVAAVFVYVLGSLGYGGATPVKLALAGAAFAALVGSMTTAISLLDRSTFDDFRFWVVGSLTRADLGSLSTVVPFMLVGAVLAFAVSRALNSIALGDDMARTLGARLILIRISGALSVVLLAGAATAIAGPIGFIGLVVPHIARAIGGPDYRWLLVWCAVLAPTVLLIADILGRIAVQPQEIQVGIVTALAGAPFFLYLVRNRKVAKL</sequence>
<keyword evidence="3" id="KW-0813">Transport</keyword>
<name>A0A839RRI5_9ACTN</name>
<dbReference type="GO" id="GO:0022857">
    <property type="term" value="F:transmembrane transporter activity"/>
    <property type="evidence" value="ECO:0007669"/>
    <property type="project" value="InterPro"/>
</dbReference>
<dbReference type="SUPFAM" id="SSF81345">
    <property type="entry name" value="ABC transporter involved in vitamin B12 uptake, BtuC"/>
    <property type="match status" value="1"/>
</dbReference>
<proteinExistence type="inferred from homology"/>
<gene>
    <name evidence="10" type="ORF">FHU29_003943</name>
</gene>
<dbReference type="Gene3D" id="1.10.3470.10">
    <property type="entry name" value="ABC transporter involved in vitamin B12 uptake, BtuC"/>
    <property type="match status" value="1"/>
</dbReference>
<evidence type="ECO:0000256" key="8">
    <source>
        <dbReference type="SAM" id="MobiDB-lite"/>
    </source>
</evidence>
<feature type="region of interest" description="Disordered" evidence="8">
    <location>
        <begin position="1"/>
        <end position="20"/>
    </location>
</feature>
<dbReference type="Pfam" id="PF01032">
    <property type="entry name" value="FecCD"/>
    <property type="match status" value="1"/>
</dbReference>
<evidence type="ECO:0000256" key="7">
    <source>
        <dbReference type="ARBA" id="ARBA00023136"/>
    </source>
</evidence>
<dbReference type="AlphaFoldDB" id="A0A839RRI5"/>
<evidence type="ECO:0000256" key="2">
    <source>
        <dbReference type="ARBA" id="ARBA00007935"/>
    </source>
</evidence>
<organism evidence="10 11">
    <name type="scientific">Hoyosella altamirensis</name>
    <dbReference type="NCBI Taxonomy" id="616997"/>
    <lineage>
        <taxon>Bacteria</taxon>
        <taxon>Bacillati</taxon>
        <taxon>Actinomycetota</taxon>
        <taxon>Actinomycetes</taxon>
        <taxon>Mycobacteriales</taxon>
        <taxon>Hoyosellaceae</taxon>
        <taxon>Hoyosella</taxon>
    </lineage>
</organism>
<dbReference type="CDD" id="cd06550">
    <property type="entry name" value="TM_ABC_iron-siderophores_like"/>
    <property type="match status" value="1"/>
</dbReference>
<feature type="transmembrane region" description="Helical" evidence="9">
    <location>
        <begin position="113"/>
        <end position="134"/>
    </location>
</feature>
<dbReference type="Proteomes" id="UP000567922">
    <property type="component" value="Unassembled WGS sequence"/>
</dbReference>
<feature type="transmembrane region" description="Helical" evidence="9">
    <location>
        <begin position="84"/>
        <end position="101"/>
    </location>
</feature>
<dbReference type="OrthoDB" id="9782305at2"/>
<protein>
    <submittedName>
        <fullName evidence="10">Iron complex transport system permease protein</fullName>
    </submittedName>
</protein>
<comment type="subcellular location">
    <subcellularLocation>
        <location evidence="1">Cell membrane</location>
        <topology evidence="1">Multi-pass membrane protein</topology>
    </subcellularLocation>
</comment>
<dbReference type="GO" id="GO:0005886">
    <property type="term" value="C:plasma membrane"/>
    <property type="evidence" value="ECO:0007669"/>
    <property type="project" value="UniProtKB-SubCell"/>
</dbReference>
<evidence type="ECO:0000256" key="5">
    <source>
        <dbReference type="ARBA" id="ARBA00022692"/>
    </source>
</evidence>
<evidence type="ECO:0000256" key="4">
    <source>
        <dbReference type="ARBA" id="ARBA00022475"/>
    </source>
</evidence>
<dbReference type="RefSeq" id="WP_064438497.1">
    <property type="nucleotide sequence ID" value="NZ_BDDI01000001.1"/>
</dbReference>
<dbReference type="GO" id="GO:0033214">
    <property type="term" value="P:siderophore-iron import into cell"/>
    <property type="evidence" value="ECO:0007669"/>
    <property type="project" value="TreeGrafter"/>
</dbReference>
<keyword evidence="11" id="KW-1185">Reference proteome</keyword>
<feature type="transmembrane region" description="Helical" evidence="9">
    <location>
        <begin position="329"/>
        <end position="347"/>
    </location>
</feature>
<accession>A0A839RRI5</accession>
<dbReference type="PANTHER" id="PTHR30472:SF1">
    <property type="entry name" value="FE(3+) DICITRATE TRANSPORT SYSTEM PERMEASE PROTEIN FECC-RELATED"/>
    <property type="match status" value="1"/>
</dbReference>
<feature type="transmembrane region" description="Helical" evidence="9">
    <location>
        <begin position="301"/>
        <end position="323"/>
    </location>
</feature>
<keyword evidence="5 9" id="KW-0812">Transmembrane</keyword>
<feature type="transmembrane region" description="Helical" evidence="9">
    <location>
        <begin position="140"/>
        <end position="159"/>
    </location>
</feature>
<keyword evidence="4" id="KW-1003">Cell membrane</keyword>
<dbReference type="FunFam" id="1.10.3470.10:FF:000001">
    <property type="entry name" value="Vitamin B12 ABC transporter permease BtuC"/>
    <property type="match status" value="1"/>
</dbReference>
<comment type="caution">
    <text evidence="10">The sequence shown here is derived from an EMBL/GenBank/DDBJ whole genome shotgun (WGS) entry which is preliminary data.</text>
</comment>
<feature type="transmembrane region" description="Helical" evidence="9">
    <location>
        <begin position="219"/>
        <end position="238"/>
    </location>
</feature>
<evidence type="ECO:0000313" key="11">
    <source>
        <dbReference type="Proteomes" id="UP000567922"/>
    </source>
</evidence>
<dbReference type="EMBL" id="JACHWS010000004">
    <property type="protein sequence ID" value="MBB3039455.1"/>
    <property type="molecule type" value="Genomic_DNA"/>
</dbReference>
<feature type="transmembrane region" description="Helical" evidence="9">
    <location>
        <begin position="250"/>
        <end position="269"/>
    </location>
</feature>
<evidence type="ECO:0000256" key="1">
    <source>
        <dbReference type="ARBA" id="ARBA00004651"/>
    </source>
</evidence>
<keyword evidence="7 9" id="KW-0472">Membrane</keyword>